<reference evidence="1" key="1">
    <citation type="journal article" date="2005" name="Proc. Natl. Acad. Sci. U.S.A.">
        <title>The psychrophilic lifestyle as revealed by the genome sequence of Colwellia psychrerythraea 34H through genomic and proteomic analyses.</title>
        <authorList>
            <person name="Methe B.A."/>
            <person name="Nelson K.E."/>
            <person name="Deming J.W."/>
            <person name="Momen B."/>
            <person name="Melamud E."/>
            <person name="Zhang X."/>
            <person name="Moult J."/>
            <person name="Madupu R."/>
            <person name="Nelson W.C."/>
            <person name="Dodson R.J."/>
            <person name="Brinkac L.M."/>
            <person name="Daugherty S.C."/>
            <person name="Durkin A.S."/>
            <person name="DeBoy R.T."/>
            <person name="Kolonay J.F."/>
            <person name="Sullivan S.A."/>
            <person name="Zhou L."/>
            <person name="Davidsen T.M."/>
            <person name="Wu M."/>
            <person name="Huston A.L."/>
            <person name="Lewis M."/>
            <person name="Weaver B."/>
            <person name="Weidman J.F."/>
            <person name="Khouri H."/>
            <person name="Utterback T.R."/>
            <person name="Feldblyum T.V."/>
            <person name="Fraser C.M."/>
        </authorList>
    </citation>
    <scope>NUCLEOTIDE SEQUENCE [LARGE SCALE GENOMIC DNA]</scope>
    <source>
        <strain evidence="1">34H</strain>
    </source>
</reference>
<dbReference type="STRING" id="167879.CPS_2695"/>
<protein>
    <submittedName>
        <fullName evidence="1">Uncharacterized protein</fullName>
    </submittedName>
</protein>
<proteinExistence type="predicted"/>
<dbReference type="HOGENOM" id="CLU_2552399_0_0_6"/>
<accession>Q480W0</accession>
<gene>
    <name evidence="1" type="ordered locus">CPS_2695</name>
</gene>
<evidence type="ECO:0000313" key="1">
    <source>
        <dbReference type="EMBL" id="AAZ27996.1"/>
    </source>
</evidence>
<organism evidence="1 2">
    <name type="scientific">Colwellia psychrerythraea (strain 34H / ATCC BAA-681)</name>
    <name type="common">Vibrio psychroerythus</name>
    <dbReference type="NCBI Taxonomy" id="167879"/>
    <lineage>
        <taxon>Bacteria</taxon>
        <taxon>Pseudomonadati</taxon>
        <taxon>Pseudomonadota</taxon>
        <taxon>Gammaproteobacteria</taxon>
        <taxon>Alteromonadales</taxon>
        <taxon>Colwelliaceae</taxon>
        <taxon>Colwellia</taxon>
    </lineage>
</organism>
<sequence>MGYVLKSQVIKYHKLLLRHKNFATTFGYTLNKEMNLPVKAAIATLLLTPTGFINKPFGVSTFSLMRMALIIPIKAIYCDCHY</sequence>
<dbReference type="Proteomes" id="UP000000547">
    <property type="component" value="Chromosome"/>
</dbReference>
<name>Q480W0_COLP3</name>
<dbReference type="AlphaFoldDB" id="Q480W0"/>
<evidence type="ECO:0000313" key="2">
    <source>
        <dbReference type="Proteomes" id="UP000000547"/>
    </source>
</evidence>
<dbReference type="KEGG" id="cps:CPS_2695"/>
<dbReference type="EMBL" id="CP000083">
    <property type="protein sequence ID" value="AAZ27996.1"/>
    <property type="molecule type" value="Genomic_DNA"/>
</dbReference>